<dbReference type="RefSeq" id="WP_091824855.1">
    <property type="nucleotide sequence ID" value="NZ_FNRJ01000004.1"/>
</dbReference>
<evidence type="ECO:0000313" key="13">
    <source>
        <dbReference type="Proteomes" id="UP000242469"/>
    </source>
</evidence>
<dbReference type="CDD" id="cd00613">
    <property type="entry name" value="GDC-P"/>
    <property type="match status" value="2"/>
</dbReference>
<evidence type="ECO:0000256" key="8">
    <source>
        <dbReference type="HAMAP-Rule" id="MF_00711"/>
    </source>
</evidence>
<comment type="similarity">
    <text evidence="3 8">Belongs to the GcvP family.</text>
</comment>
<feature type="modified residue" description="N6-(pyridoxal phosphate)lysine" evidence="8 9">
    <location>
        <position position="714"/>
    </location>
</feature>
<comment type="subunit">
    <text evidence="4 8">The glycine cleavage system is composed of four proteins: P, T, L and H.</text>
</comment>
<evidence type="ECO:0000313" key="12">
    <source>
        <dbReference type="EMBL" id="SEA53293.1"/>
    </source>
</evidence>
<keyword evidence="13" id="KW-1185">Reference proteome</keyword>
<dbReference type="Pfam" id="PF02347">
    <property type="entry name" value="GDC-P"/>
    <property type="match status" value="2"/>
</dbReference>
<evidence type="ECO:0000259" key="11">
    <source>
        <dbReference type="Pfam" id="PF21478"/>
    </source>
</evidence>
<dbReference type="GO" id="GO:0004375">
    <property type="term" value="F:glycine dehydrogenase (decarboxylating) activity"/>
    <property type="evidence" value="ECO:0007669"/>
    <property type="project" value="UniProtKB-EC"/>
</dbReference>
<evidence type="ECO:0000259" key="10">
    <source>
        <dbReference type="Pfam" id="PF02347"/>
    </source>
</evidence>
<evidence type="ECO:0000256" key="2">
    <source>
        <dbReference type="ARBA" id="ARBA00003788"/>
    </source>
</evidence>
<comment type="cofactor">
    <cofactor evidence="1 8 9">
        <name>pyridoxal 5'-phosphate</name>
        <dbReference type="ChEBI" id="CHEBI:597326"/>
    </cofactor>
</comment>
<dbReference type="InterPro" id="IPR015421">
    <property type="entry name" value="PyrdxlP-dep_Trfase_major"/>
</dbReference>
<dbReference type="AlphaFoldDB" id="A0A1H4BYZ6"/>
<dbReference type="STRING" id="1122198.SAMN02745729_104118"/>
<dbReference type="GO" id="GO:0019464">
    <property type="term" value="P:glycine decarboxylation via glycine cleavage system"/>
    <property type="evidence" value="ECO:0007669"/>
    <property type="project" value="UniProtKB-UniRule"/>
</dbReference>
<dbReference type="OrthoDB" id="9801272at2"/>
<evidence type="ECO:0000256" key="3">
    <source>
        <dbReference type="ARBA" id="ARBA00010756"/>
    </source>
</evidence>
<dbReference type="Pfam" id="PF21478">
    <property type="entry name" value="GcvP2_C"/>
    <property type="match status" value="1"/>
</dbReference>
<dbReference type="InterPro" id="IPR020581">
    <property type="entry name" value="GDC_P"/>
</dbReference>
<keyword evidence="6 8" id="KW-0560">Oxidoreductase</keyword>
<dbReference type="InterPro" id="IPR003437">
    <property type="entry name" value="GcvP"/>
</dbReference>
<dbReference type="InterPro" id="IPR049316">
    <property type="entry name" value="GDC-P_C"/>
</dbReference>
<dbReference type="GO" id="GO:0005960">
    <property type="term" value="C:glycine cleavage complex"/>
    <property type="evidence" value="ECO:0007669"/>
    <property type="project" value="TreeGrafter"/>
</dbReference>
<dbReference type="FunFam" id="3.40.640.10:FF:000005">
    <property type="entry name" value="Glycine dehydrogenase (decarboxylating), mitochondrial"/>
    <property type="match status" value="1"/>
</dbReference>
<evidence type="ECO:0000256" key="4">
    <source>
        <dbReference type="ARBA" id="ARBA00011690"/>
    </source>
</evidence>
<dbReference type="Gene3D" id="3.40.640.10">
    <property type="entry name" value="Type I PLP-dependent aspartate aminotransferase-like (Major domain)"/>
    <property type="match status" value="2"/>
</dbReference>
<dbReference type="FunFam" id="3.90.1150.10:FF:000007">
    <property type="entry name" value="Glycine dehydrogenase (decarboxylating), mitochondrial"/>
    <property type="match status" value="1"/>
</dbReference>
<dbReference type="GO" id="GO:0016594">
    <property type="term" value="F:glycine binding"/>
    <property type="evidence" value="ECO:0007669"/>
    <property type="project" value="TreeGrafter"/>
</dbReference>
<dbReference type="GO" id="GO:0005829">
    <property type="term" value="C:cytosol"/>
    <property type="evidence" value="ECO:0007669"/>
    <property type="project" value="TreeGrafter"/>
</dbReference>
<name>A0A1H4BYZ6_9GAMM</name>
<protein>
    <recommendedName>
        <fullName evidence="8">Glycine dehydrogenase (decarboxylating)</fullName>
        <ecNumber evidence="8">1.4.4.2</ecNumber>
    </recommendedName>
    <alternativeName>
        <fullName evidence="8">Glycine cleavage system P-protein</fullName>
    </alternativeName>
    <alternativeName>
        <fullName evidence="8">Glycine decarboxylase</fullName>
    </alternativeName>
    <alternativeName>
        <fullName evidence="8">Glycine dehydrogenase (aminomethyl-transferring)</fullName>
    </alternativeName>
</protein>
<sequence length="967" mass="105022">MSELSLRPLHALEQRDAFIGRHIGPSADEAAAMLAELGVDSLAALIDETVPGSIRVKQPIALDTPKTEAQVLAELKAIAGQNQIKRSLIGMGYHDTLTPNVILRNVLENPGWYTAYTPYQPEVSQGRLEAILNYQQMVLDLTGLDLANASLLDEATAAAEAMTLCKRMSKAKRANVFLVDEELHPQTISVIQTRAEPLGYEVIVGDVEALLDQHEAFGAVVQYPGTSGVVRDFSALIEKAHAQKALVCAAADLLSLVLLKSPGEMGADVVFGSAQRFGVPMGYGGPHAAFFATRDEYKRSVPGRIIGVSVDTRGKPALRMAMQTREQHIRREKATSNICTAQVLLANMAAFYAIYHGPEGLKTIAGRIHRLTDLLATGLQQKGLKLVHDSWFDTLSVEAGDQRDALYESAQAAGFNLRKLGDDRLCISLDERTDRNEIEALWIALLGADHGLNIGALDAELVSNGSDSIPAGLERTSAFLTHPIFNEYHSETEMLRYLKRLENKDLSLAHSMIALGSCTMKLNATAEMIPVTWPEFGALHPFVPVEQAQGYKTLIDSLETMLKAVTGFDAICMQPNSGAQGEYAGLLAIRNYHQSQGQGHRNICLIPTSAHGTNPASAALADMKVVLVNCDDKGNVDINDLRSKAETHAEDLSCLMITYPSTHGVYEEGVRDICDIIHANGGQVYMDGANLNAQVAITRPADIGADVSHMNLHKTFCIPHGGGGPGMGPIGVKAHLAPFVANHPVVGIDGPYPENGAVSAAPWGSASILPISWVYIALMGGEGLRQATEYAILNANYLAKKLGAHYPVLYSGRNDRVAHECIIDLRPLKERSGISEEDVAKRLMDFGFHAPTMSFPVPGTLMIEPTESESKAELDRFIEAMVKIREEIALVEAGELDADNNPLKNAPHTQADLIDPDWNRPYSREQAAFPASWLKESKLWPTVNRIDNVYGDRNLFCSCIPLDAYAD</sequence>
<evidence type="ECO:0000256" key="9">
    <source>
        <dbReference type="PIRSR" id="PIRSR603437-50"/>
    </source>
</evidence>
<dbReference type="NCBIfam" id="TIGR00461">
    <property type="entry name" value="gcvP"/>
    <property type="match status" value="1"/>
</dbReference>
<feature type="domain" description="Glycine dehydrogenase C-terminal" evidence="11">
    <location>
        <begin position="787"/>
        <end position="908"/>
    </location>
</feature>
<feature type="domain" description="Glycine cleavage system P-protein N-terminal" evidence="10">
    <location>
        <begin position="481"/>
        <end position="736"/>
    </location>
</feature>
<dbReference type="InterPro" id="IPR015424">
    <property type="entry name" value="PyrdxlP-dep_Trfase"/>
</dbReference>
<feature type="domain" description="Glycine cleavage system P-protein N-terminal" evidence="10">
    <location>
        <begin position="21"/>
        <end position="443"/>
    </location>
</feature>
<dbReference type="EMBL" id="FNRJ01000004">
    <property type="protein sequence ID" value="SEA53293.1"/>
    <property type="molecule type" value="Genomic_DNA"/>
</dbReference>
<comment type="function">
    <text evidence="2 8">The glycine cleavage system catalyzes the degradation of glycine. The P protein binds the alpha-amino group of glycine through its pyridoxal phosphate cofactor; CO(2) is released and the remaining methylamine moiety is then transferred to the lipoamide cofactor of the H protein.</text>
</comment>
<dbReference type="Proteomes" id="UP000242469">
    <property type="component" value="Unassembled WGS sequence"/>
</dbReference>
<comment type="catalytic activity">
    <reaction evidence="7 8">
        <text>N(6)-[(R)-lipoyl]-L-lysyl-[glycine-cleavage complex H protein] + glycine + H(+) = N(6)-[(R)-S(8)-aminomethyldihydrolipoyl]-L-lysyl-[glycine-cleavage complex H protein] + CO2</text>
        <dbReference type="Rhea" id="RHEA:24304"/>
        <dbReference type="Rhea" id="RHEA-COMP:10494"/>
        <dbReference type="Rhea" id="RHEA-COMP:10495"/>
        <dbReference type="ChEBI" id="CHEBI:15378"/>
        <dbReference type="ChEBI" id="CHEBI:16526"/>
        <dbReference type="ChEBI" id="CHEBI:57305"/>
        <dbReference type="ChEBI" id="CHEBI:83099"/>
        <dbReference type="ChEBI" id="CHEBI:83143"/>
        <dbReference type="EC" id="1.4.4.2"/>
    </reaction>
</comment>
<evidence type="ECO:0000256" key="5">
    <source>
        <dbReference type="ARBA" id="ARBA00022898"/>
    </source>
</evidence>
<dbReference type="InterPro" id="IPR049315">
    <property type="entry name" value="GDC-P_N"/>
</dbReference>
<proteinExistence type="inferred from homology"/>
<evidence type="ECO:0000256" key="7">
    <source>
        <dbReference type="ARBA" id="ARBA00049026"/>
    </source>
</evidence>
<dbReference type="SUPFAM" id="SSF53383">
    <property type="entry name" value="PLP-dependent transferases"/>
    <property type="match status" value="2"/>
</dbReference>
<reference evidence="13" key="1">
    <citation type="submission" date="2016-10" db="EMBL/GenBank/DDBJ databases">
        <authorList>
            <person name="Varghese N."/>
            <person name="Submissions S."/>
        </authorList>
    </citation>
    <scope>NUCLEOTIDE SEQUENCE [LARGE SCALE GENOMIC DNA]</scope>
    <source>
        <strain evidence="13">DSM 11526</strain>
    </source>
</reference>
<dbReference type="HAMAP" id="MF_00711">
    <property type="entry name" value="GcvP"/>
    <property type="match status" value="1"/>
</dbReference>
<dbReference type="PANTHER" id="PTHR11773">
    <property type="entry name" value="GLYCINE DEHYDROGENASE, DECARBOXYLATING"/>
    <property type="match status" value="1"/>
</dbReference>
<dbReference type="FunFam" id="3.40.640.10:FF:000007">
    <property type="entry name" value="glycine dehydrogenase (Decarboxylating), mitochondrial"/>
    <property type="match status" value="1"/>
</dbReference>
<evidence type="ECO:0000256" key="1">
    <source>
        <dbReference type="ARBA" id="ARBA00001933"/>
    </source>
</evidence>
<accession>A0A1H4BYZ6</accession>
<organism evidence="12 13">
    <name type="scientific">Marinobacterium iners DSM 11526</name>
    <dbReference type="NCBI Taxonomy" id="1122198"/>
    <lineage>
        <taxon>Bacteria</taxon>
        <taxon>Pseudomonadati</taxon>
        <taxon>Pseudomonadota</taxon>
        <taxon>Gammaproteobacteria</taxon>
        <taxon>Oceanospirillales</taxon>
        <taxon>Oceanospirillaceae</taxon>
        <taxon>Marinobacterium</taxon>
    </lineage>
</organism>
<dbReference type="Gene3D" id="3.90.1150.10">
    <property type="entry name" value="Aspartate Aminotransferase, domain 1"/>
    <property type="match status" value="2"/>
</dbReference>
<dbReference type="InterPro" id="IPR015422">
    <property type="entry name" value="PyrdxlP-dep_Trfase_small"/>
</dbReference>
<dbReference type="EC" id="1.4.4.2" evidence="8"/>
<gene>
    <name evidence="8" type="primary">gcvP</name>
    <name evidence="12" type="ORF">SAMN02745729_104118</name>
</gene>
<dbReference type="GO" id="GO:0030170">
    <property type="term" value="F:pyridoxal phosphate binding"/>
    <property type="evidence" value="ECO:0007669"/>
    <property type="project" value="TreeGrafter"/>
</dbReference>
<evidence type="ECO:0000256" key="6">
    <source>
        <dbReference type="ARBA" id="ARBA00023002"/>
    </source>
</evidence>
<keyword evidence="5 8" id="KW-0663">Pyridoxal phosphate</keyword>
<dbReference type="PANTHER" id="PTHR11773:SF13">
    <property type="entry name" value="GLYCINE DEHYDROGENASE (DECARBOXYLATING)"/>
    <property type="match status" value="1"/>
</dbReference>